<comment type="caution">
    <text evidence="18">The sequence shown here is derived from an EMBL/GenBank/DDBJ whole genome shotgun (WGS) entry which is preliminary data.</text>
</comment>
<evidence type="ECO:0000256" key="14">
    <source>
        <dbReference type="PROSITE-ProRule" id="PRU00169"/>
    </source>
</evidence>
<keyword evidence="3" id="KW-0963">Cytoplasm</keyword>
<comment type="function">
    <text evidence="11">May play the central regulatory role in sporulation. It may be an element of the effector pathway responsible for the activation of sporulation genes in response to nutritional stress. Spo0A may act in concert with spo0H (a sigma factor) to control the expression of some genes that are critical to the sporulation process.</text>
</comment>
<dbReference type="CDD" id="cd00383">
    <property type="entry name" value="trans_reg_C"/>
    <property type="match status" value="1"/>
</dbReference>
<sequence length="217" mass="24466">MFHILIAEDDTNTRKLMSAVLRQSGYEVLAAGTGTEALELLETSQVDLLILDIMMPGMDGYQLTERIRESGNTAPILMVTAREASADKVRGFRAGTDDYMVKPVDEEELLCRIAALLRRAQIANEHKLVIGKTILDYDSLTVTSGAGAAELPQKEFLVLFKLLSYPNKIFTRRQLMDEIWELYSETDERTVDVHINRLRDKFRGNPDFEIVTVRGLG</sequence>
<dbReference type="CDD" id="cd17574">
    <property type="entry name" value="REC_OmpR"/>
    <property type="match status" value="1"/>
</dbReference>
<dbReference type="SMART" id="SM00862">
    <property type="entry name" value="Trans_reg_C"/>
    <property type="match status" value="1"/>
</dbReference>
<dbReference type="InterPro" id="IPR039420">
    <property type="entry name" value="WalR-like"/>
</dbReference>
<dbReference type="SUPFAM" id="SSF52172">
    <property type="entry name" value="CheY-like"/>
    <property type="match status" value="1"/>
</dbReference>
<dbReference type="GO" id="GO:0000156">
    <property type="term" value="F:phosphorelay response regulator activity"/>
    <property type="evidence" value="ECO:0007669"/>
    <property type="project" value="TreeGrafter"/>
</dbReference>
<evidence type="ECO:0000256" key="6">
    <source>
        <dbReference type="ARBA" id="ARBA00023015"/>
    </source>
</evidence>
<dbReference type="Gene3D" id="3.40.50.2300">
    <property type="match status" value="1"/>
</dbReference>
<keyword evidence="6" id="KW-0805">Transcription regulation</keyword>
<dbReference type="PANTHER" id="PTHR48111">
    <property type="entry name" value="REGULATOR OF RPOS"/>
    <property type="match status" value="1"/>
</dbReference>
<keyword evidence="7" id="KW-0843">Virulence</keyword>
<evidence type="ECO:0000256" key="7">
    <source>
        <dbReference type="ARBA" id="ARBA00023026"/>
    </source>
</evidence>
<keyword evidence="8 15" id="KW-0238">DNA-binding</keyword>
<evidence type="ECO:0000259" key="16">
    <source>
        <dbReference type="PROSITE" id="PS50110"/>
    </source>
</evidence>
<reference evidence="18" key="2">
    <citation type="journal article" date="2021" name="PeerJ">
        <title>Extensive microbial diversity within the chicken gut microbiome revealed by metagenomics and culture.</title>
        <authorList>
            <person name="Gilroy R."/>
            <person name="Ravi A."/>
            <person name="Getino M."/>
            <person name="Pursley I."/>
            <person name="Horton D.L."/>
            <person name="Alikhan N.F."/>
            <person name="Baker D."/>
            <person name="Gharbi K."/>
            <person name="Hall N."/>
            <person name="Watson M."/>
            <person name="Adriaenssens E.M."/>
            <person name="Foster-Nyarko E."/>
            <person name="Jarju S."/>
            <person name="Secka A."/>
            <person name="Antonio M."/>
            <person name="Oren A."/>
            <person name="Chaudhuri R.R."/>
            <person name="La Ragione R."/>
            <person name="Hildebrand F."/>
            <person name="Pallen M.J."/>
        </authorList>
    </citation>
    <scope>NUCLEOTIDE SEQUENCE</scope>
    <source>
        <strain evidence="18">CHK195-4489</strain>
    </source>
</reference>
<keyword evidence="5" id="KW-0902">Two-component regulatory system</keyword>
<dbReference type="GO" id="GO:0005829">
    <property type="term" value="C:cytosol"/>
    <property type="evidence" value="ECO:0007669"/>
    <property type="project" value="TreeGrafter"/>
</dbReference>
<keyword evidence="9" id="KW-0010">Activator</keyword>
<evidence type="ECO:0000256" key="9">
    <source>
        <dbReference type="ARBA" id="ARBA00023159"/>
    </source>
</evidence>
<evidence type="ECO:0000256" key="15">
    <source>
        <dbReference type="PROSITE-ProRule" id="PRU01091"/>
    </source>
</evidence>
<name>A0A9D1I840_9CLOT</name>
<comment type="subcellular location">
    <subcellularLocation>
        <location evidence="1">Cytoplasm</location>
    </subcellularLocation>
</comment>
<accession>A0A9D1I840</accession>
<evidence type="ECO:0000259" key="17">
    <source>
        <dbReference type="PROSITE" id="PS51755"/>
    </source>
</evidence>
<keyword evidence="10" id="KW-0804">Transcription</keyword>
<dbReference type="GO" id="GO:0032993">
    <property type="term" value="C:protein-DNA complex"/>
    <property type="evidence" value="ECO:0007669"/>
    <property type="project" value="TreeGrafter"/>
</dbReference>
<dbReference type="SMART" id="SM00448">
    <property type="entry name" value="REC"/>
    <property type="match status" value="1"/>
</dbReference>
<evidence type="ECO:0000313" key="18">
    <source>
        <dbReference type="EMBL" id="HIU29397.1"/>
    </source>
</evidence>
<evidence type="ECO:0000256" key="10">
    <source>
        <dbReference type="ARBA" id="ARBA00023163"/>
    </source>
</evidence>
<evidence type="ECO:0000256" key="1">
    <source>
        <dbReference type="ARBA" id="ARBA00004496"/>
    </source>
</evidence>
<evidence type="ECO:0000313" key="19">
    <source>
        <dbReference type="Proteomes" id="UP000824089"/>
    </source>
</evidence>
<feature type="non-terminal residue" evidence="18">
    <location>
        <position position="217"/>
    </location>
</feature>
<dbReference type="Gene3D" id="1.10.10.10">
    <property type="entry name" value="Winged helix-like DNA-binding domain superfamily/Winged helix DNA-binding domain"/>
    <property type="match status" value="1"/>
</dbReference>
<evidence type="ECO:0000256" key="11">
    <source>
        <dbReference type="ARBA" id="ARBA00024867"/>
    </source>
</evidence>
<dbReference type="Pfam" id="PF00072">
    <property type="entry name" value="Response_reg"/>
    <property type="match status" value="1"/>
</dbReference>
<keyword evidence="4 14" id="KW-0597">Phosphoprotein</keyword>
<protein>
    <recommendedName>
        <fullName evidence="13">Heme response regulator HssR</fullName>
    </recommendedName>
    <alternativeName>
        <fullName evidence="2">Stage 0 sporulation protein A homolog</fullName>
    </alternativeName>
</protein>
<evidence type="ECO:0000256" key="5">
    <source>
        <dbReference type="ARBA" id="ARBA00023012"/>
    </source>
</evidence>
<dbReference type="InterPro" id="IPR036388">
    <property type="entry name" value="WH-like_DNA-bd_sf"/>
</dbReference>
<dbReference type="InterPro" id="IPR001867">
    <property type="entry name" value="OmpR/PhoB-type_DNA-bd"/>
</dbReference>
<organism evidence="18 19">
    <name type="scientific">Candidatus Egerieisoma faecipullorum</name>
    <dbReference type="NCBI Taxonomy" id="2840963"/>
    <lineage>
        <taxon>Bacteria</taxon>
        <taxon>Bacillati</taxon>
        <taxon>Bacillota</taxon>
        <taxon>Clostridia</taxon>
        <taxon>Eubacteriales</taxon>
        <taxon>Clostridiaceae</taxon>
        <taxon>Clostridiaceae incertae sedis</taxon>
        <taxon>Candidatus Egerieisoma</taxon>
    </lineage>
</organism>
<proteinExistence type="predicted"/>
<dbReference type="GO" id="GO:0000976">
    <property type="term" value="F:transcription cis-regulatory region binding"/>
    <property type="evidence" value="ECO:0007669"/>
    <property type="project" value="TreeGrafter"/>
</dbReference>
<comment type="function">
    <text evidence="12">Member of the two-component regulatory system HssS/HssR involved in intracellular heme homeostasis and tempering of staphylococcal virulence. Phosphorylated HssR binds to a direct repeat sequence within hrtAB promoter and activates the expression of hrtAB, an efflux pump, in response to extracellular heme, hemin, hemoglobin or blood.</text>
</comment>
<evidence type="ECO:0000256" key="12">
    <source>
        <dbReference type="ARBA" id="ARBA00037471"/>
    </source>
</evidence>
<reference evidence="18" key="1">
    <citation type="submission" date="2020-10" db="EMBL/GenBank/DDBJ databases">
        <authorList>
            <person name="Gilroy R."/>
        </authorList>
    </citation>
    <scope>NUCLEOTIDE SEQUENCE</scope>
    <source>
        <strain evidence="18">CHK195-4489</strain>
    </source>
</reference>
<evidence type="ECO:0000256" key="8">
    <source>
        <dbReference type="ARBA" id="ARBA00023125"/>
    </source>
</evidence>
<dbReference type="InterPro" id="IPR011006">
    <property type="entry name" value="CheY-like_superfamily"/>
</dbReference>
<evidence type="ECO:0000256" key="2">
    <source>
        <dbReference type="ARBA" id="ARBA00018672"/>
    </source>
</evidence>
<dbReference type="Proteomes" id="UP000824089">
    <property type="component" value="Unassembled WGS sequence"/>
</dbReference>
<feature type="domain" description="Response regulatory" evidence="16">
    <location>
        <begin position="3"/>
        <end position="117"/>
    </location>
</feature>
<dbReference type="GO" id="GO:0006355">
    <property type="term" value="P:regulation of DNA-templated transcription"/>
    <property type="evidence" value="ECO:0007669"/>
    <property type="project" value="InterPro"/>
</dbReference>
<feature type="modified residue" description="4-aspartylphosphate" evidence="14">
    <location>
        <position position="52"/>
    </location>
</feature>
<dbReference type="PROSITE" id="PS51755">
    <property type="entry name" value="OMPR_PHOB"/>
    <property type="match status" value="1"/>
</dbReference>
<feature type="domain" description="OmpR/PhoB-type" evidence="17">
    <location>
        <begin position="125"/>
        <end position="217"/>
    </location>
</feature>
<dbReference type="Pfam" id="PF00486">
    <property type="entry name" value="Trans_reg_C"/>
    <property type="match status" value="1"/>
</dbReference>
<dbReference type="PROSITE" id="PS50110">
    <property type="entry name" value="RESPONSE_REGULATORY"/>
    <property type="match status" value="1"/>
</dbReference>
<dbReference type="Gene3D" id="6.10.250.690">
    <property type="match status" value="1"/>
</dbReference>
<evidence type="ECO:0000256" key="3">
    <source>
        <dbReference type="ARBA" id="ARBA00022490"/>
    </source>
</evidence>
<evidence type="ECO:0000256" key="4">
    <source>
        <dbReference type="ARBA" id="ARBA00022553"/>
    </source>
</evidence>
<dbReference type="EMBL" id="DVMM01000074">
    <property type="protein sequence ID" value="HIU29397.1"/>
    <property type="molecule type" value="Genomic_DNA"/>
</dbReference>
<evidence type="ECO:0000256" key="13">
    <source>
        <dbReference type="ARBA" id="ARBA00039976"/>
    </source>
</evidence>
<feature type="DNA-binding region" description="OmpR/PhoB-type" evidence="15">
    <location>
        <begin position="125"/>
        <end position="217"/>
    </location>
</feature>
<dbReference type="FunFam" id="3.40.50.2300:FF:000001">
    <property type="entry name" value="DNA-binding response regulator PhoB"/>
    <property type="match status" value="1"/>
</dbReference>
<dbReference type="InterPro" id="IPR001789">
    <property type="entry name" value="Sig_transdc_resp-reg_receiver"/>
</dbReference>
<dbReference type="AlphaFoldDB" id="A0A9D1I840"/>
<dbReference type="PANTHER" id="PTHR48111:SF49">
    <property type="entry name" value="HEME RESPONSE REGULATOR HSSR"/>
    <property type="match status" value="1"/>
</dbReference>
<gene>
    <name evidence="18" type="ORF">IAD50_03765</name>
</gene>